<accession>A0A914R1F9</accession>
<evidence type="ECO:0000313" key="3">
    <source>
        <dbReference type="WBParaSite" id="PDA_v2.g5243.t1"/>
    </source>
</evidence>
<dbReference type="Pfam" id="PF07707">
    <property type="entry name" value="BACK"/>
    <property type="match status" value="1"/>
</dbReference>
<dbReference type="AlphaFoldDB" id="A0A914R1F9"/>
<proteinExistence type="predicted"/>
<dbReference type="Proteomes" id="UP000887578">
    <property type="component" value="Unplaced"/>
</dbReference>
<dbReference type="Gene3D" id="1.25.40.420">
    <property type="match status" value="1"/>
</dbReference>
<dbReference type="InterPro" id="IPR011333">
    <property type="entry name" value="SKP1/BTB/POZ_sf"/>
</dbReference>
<organism evidence="2 3">
    <name type="scientific">Panagrolaimus davidi</name>
    <dbReference type="NCBI Taxonomy" id="227884"/>
    <lineage>
        <taxon>Eukaryota</taxon>
        <taxon>Metazoa</taxon>
        <taxon>Ecdysozoa</taxon>
        <taxon>Nematoda</taxon>
        <taxon>Chromadorea</taxon>
        <taxon>Rhabditida</taxon>
        <taxon>Tylenchina</taxon>
        <taxon>Panagrolaimomorpha</taxon>
        <taxon>Panagrolaimoidea</taxon>
        <taxon>Panagrolaimidae</taxon>
        <taxon>Panagrolaimus</taxon>
    </lineage>
</organism>
<dbReference type="CDD" id="cd18186">
    <property type="entry name" value="BTB_POZ_ZBTB_KLHL-like"/>
    <property type="match status" value="1"/>
</dbReference>
<name>A0A914R1F9_9BILA</name>
<dbReference type="Gene3D" id="3.30.710.10">
    <property type="entry name" value="Potassium Channel Kv1.1, Chain A"/>
    <property type="match status" value="1"/>
</dbReference>
<sequence length="362" mass="42411">MVKNENALQQFAQQRYKLFQDQNSQTGQFDVTFQFGDKKLFAHSFILWPISKVFEKMIFGPLAEKGPITPKRYEYEGFKEFLTYLYIGKCKIDAQNVMDLVDMSECYHIKPLKDECDEFITENANQTENVLKLYESLKHYTLKAALAKLLETIASKTPEILKSIDFLEIKKDTIMDIVKMDNLTSKEEELFQAVLKWAEHKHDNNEGMIKTEIAEVLPFIRFPIMNLEFLHSFVGLRIEFFDCQNFKAYADVQDPNVIEAIRKTLKNIQGQKISLQHFHGLQIKKMSNKVDSPIGNTKYYLVYGSSWGGLTIQRYDQQRDEYVYLRQNVDDSWFFKQFDVIAPIILENNNFDVRCEITVKVA</sequence>
<dbReference type="Pfam" id="PF00651">
    <property type="entry name" value="BTB"/>
    <property type="match status" value="1"/>
</dbReference>
<dbReference type="SMART" id="SM00225">
    <property type="entry name" value="BTB"/>
    <property type="match status" value="1"/>
</dbReference>
<dbReference type="WBParaSite" id="PDA_v2.g5243.t1">
    <property type="protein sequence ID" value="PDA_v2.g5243.t1"/>
    <property type="gene ID" value="PDA_v2.g5243"/>
</dbReference>
<feature type="domain" description="BTB" evidence="1">
    <location>
        <begin position="29"/>
        <end position="94"/>
    </location>
</feature>
<dbReference type="PROSITE" id="PS50097">
    <property type="entry name" value="BTB"/>
    <property type="match status" value="1"/>
</dbReference>
<dbReference type="PANTHER" id="PTHR45774:SF3">
    <property type="entry name" value="BTB (POZ) DOMAIN-CONTAINING 2B-RELATED"/>
    <property type="match status" value="1"/>
</dbReference>
<dbReference type="PANTHER" id="PTHR45774">
    <property type="entry name" value="BTB/POZ DOMAIN-CONTAINING"/>
    <property type="match status" value="1"/>
</dbReference>
<keyword evidence="2" id="KW-1185">Reference proteome</keyword>
<evidence type="ECO:0000259" key="1">
    <source>
        <dbReference type="PROSITE" id="PS50097"/>
    </source>
</evidence>
<evidence type="ECO:0000313" key="2">
    <source>
        <dbReference type="Proteomes" id="UP000887578"/>
    </source>
</evidence>
<dbReference type="InterPro" id="IPR000210">
    <property type="entry name" value="BTB/POZ_dom"/>
</dbReference>
<dbReference type="InterPro" id="IPR011705">
    <property type="entry name" value="BACK"/>
</dbReference>
<protein>
    <submittedName>
        <fullName evidence="3">BTB domain-containing protein</fullName>
    </submittedName>
</protein>
<reference evidence="3" key="1">
    <citation type="submission" date="2022-11" db="UniProtKB">
        <authorList>
            <consortium name="WormBaseParasite"/>
        </authorList>
    </citation>
    <scope>IDENTIFICATION</scope>
</reference>
<dbReference type="SUPFAM" id="SSF54695">
    <property type="entry name" value="POZ domain"/>
    <property type="match status" value="1"/>
</dbReference>
<dbReference type="SMART" id="SM00875">
    <property type="entry name" value="BACK"/>
    <property type="match status" value="1"/>
</dbReference>